<feature type="transmembrane region" description="Helical" evidence="1">
    <location>
        <begin position="25"/>
        <end position="44"/>
    </location>
</feature>
<keyword evidence="1" id="KW-0472">Membrane</keyword>
<keyword evidence="1" id="KW-1133">Transmembrane helix</keyword>
<feature type="transmembrane region" description="Helical" evidence="1">
    <location>
        <begin position="50"/>
        <end position="70"/>
    </location>
</feature>
<organism evidence="2 3">
    <name type="scientific">Apilactobacillus apisilvae</name>
    <dbReference type="NCBI Taxonomy" id="2923364"/>
    <lineage>
        <taxon>Bacteria</taxon>
        <taxon>Bacillati</taxon>
        <taxon>Bacillota</taxon>
        <taxon>Bacilli</taxon>
        <taxon>Lactobacillales</taxon>
        <taxon>Lactobacillaceae</taxon>
        <taxon>Apilactobacillus</taxon>
    </lineage>
</organism>
<dbReference type="Proteomes" id="UP000831859">
    <property type="component" value="Chromosome"/>
</dbReference>
<proteinExistence type="predicted"/>
<feature type="transmembrane region" description="Helical" evidence="1">
    <location>
        <begin position="82"/>
        <end position="100"/>
    </location>
</feature>
<name>A0ABY4PGU2_9LACO</name>
<dbReference type="Pfam" id="PF05656">
    <property type="entry name" value="DUF805"/>
    <property type="match status" value="1"/>
</dbReference>
<sequence length="129" mass="14882">MRHSYASFIKNTFNYKGRTNLKDFLFTYLLNVGILILTVLLVMVSHGNRIILIPVWIFLIYLVIVILPTLSLMVRRYRDAGINGYYFLLIFSLLVIISVFADHLSILSFLRKVLALINFAILLSPTKKS</sequence>
<protein>
    <submittedName>
        <fullName evidence="2">DUF805 domain-containing protein</fullName>
    </submittedName>
</protein>
<keyword evidence="3" id="KW-1185">Reference proteome</keyword>
<gene>
    <name evidence="2" type="ORF">MOO46_06450</name>
</gene>
<dbReference type="RefSeq" id="WP_249510859.1">
    <property type="nucleotide sequence ID" value="NZ_CP093362.1"/>
</dbReference>
<keyword evidence="1" id="KW-0812">Transmembrane</keyword>
<dbReference type="EMBL" id="CP093362">
    <property type="protein sequence ID" value="UQS84878.1"/>
    <property type="molecule type" value="Genomic_DNA"/>
</dbReference>
<evidence type="ECO:0000313" key="2">
    <source>
        <dbReference type="EMBL" id="UQS84878.1"/>
    </source>
</evidence>
<dbReference type="InterPro" id="IPR008523">
    <property type="entry name" value="DUF805"/>
</dbReference>
<evidence type="ECO:0000313" key="3">
    <source>
        <dbReference type="Proteomes" id="UP000831859"/>
    </source>
</evidence>
<accession>A0ABY4PGU2</accession>
<evidence type="ECO:0000256" key="1">
    <source>
        <dbReference type="SAM" id="Phobius"/>
    </source>
</evidence>
<reference evidence="2 3" key="1">
    <citation type="journal article" date="2022" name="Int. J. Syst. Evol. Microbiol.">
        <title>Apilactobacillus apisilvae sp. nov., Nicolia spurrieriana gen. nov. sp. nov., Bombilactobacillus folatiphilus sp. nov. and Bombilactobacillus thymidiniphilus sp. nov., four new lactic acid bacterial isolates from stingless bees Tetragonula carbonaria and Austroplebeia australis.</title>
        <authorList>
            <person name="Oliphant S.A."/>
            <person name="Watson-Haigh N.S."/>
            <person name="Sumby K.M."/>
            <person name="Gardner J."/>
            <person name="Groom S."/>
            <person name="Jiranek V."/>
        </authorList>
    </citation>
    <scope>NUCLEOTIDE SEQUENCE [LARGE SCALE GENOMIC DNA]</scope>
    <source>
        <strain evidence="2 3">SG5_A10</strain>
    </source>
</reference>